<name>A0A7X5URN7_9PSEU</name>
<evidence type="ECO:0000256" key="3">
    <source>
        <dbReference type="ARBA" id="ARBA00023015"/>
    </source>
</evidence>
<dbReference type="GO" id="GO:0000156">
    <property type="term" value="F:phosphorelay response regulator activity"/>
    <property type="evidence" value="ECO:0007669"/>
    <property type="project" value="TreeGrafter"/>
</dbReference>
<dbReference type="InterPro" id="IPR039420">
    <property type="entry name" value="WalR-like"/>
</dbReference>
<dbReference type="GO" id="GO:0000976">
    <property type="term" value="F:transcription cis-regulatory region binding"/>
    <property type="evidence" value="ECO:0007669"/>
    <property type="project" value="TreeGrafter"/>
</dbReference>
<keyword evidence="2" id="KW-0902">Two-component regulatory system</keyword>
<dbReference type="SUPFAM" id="SSF46894">
    <property type="entry name" value="C-terminal effector domain of the bipartite response regulators"/>
    <property type="match status" value="1"/>
</dbReference>
<keyword evidence="11" id="KW-1185">Reference proteome</keyword>
<dbReference type="GO" id="GO:0032993">
    <property type="term" value="C:protein-DNA complex"/>
    <property type="evidence" value="ECO:0007669"/>
    <property type="project" value="TreeGrafter"/>
</dbReference>
<evidence type="ECO:0000256" key="7">
    <source>
        <dbReference type="PROSITE-ProRule" id="PRU01091"/>
    </source>
</evidence>
<protein>
    <submittedName>
        <fullName evidence="10">DNA-binding response OmpR family regulator</fullName>
    </submittedName>
</protein>
<dbReference type="GO" id="GO:0005829">
    <property type="term" value="C:cytosol"/>
    <property type="evidence" value="ECO:0007669"/>
    <property type="project" value="TreeGrafter"/>
</dbReference>
<evidence type="ECO:0000256" key="6">
    <source>
        <dbReference type="PROSITE-ProRule" id="PRU00169"/>
    </source>
</evidence>
<keyword evidence="3" id="KW-0805">Transcription regulation</keyword>
<dbReference type="AlphaFoldDB" id="A0A7X5URN7"/>
<dbReference type="EMBL" id="JAAOYM010000001">
    <property type="protein sequence ID" value="NIJ12523.1"/>
    <property type="molecule type" value="Genomic_DNA"/>
</dbReference>
<evidence type="ECO:0000313" key="11">
    <source>
        <dbReference type="Proteomes" id="UP000545493"/>
    </source>
</evidence>
<dbReference type="InterPro" id="IPR016032">
    <property type="entry name" value="Sig_transdc_resp-reg_C-effctor"/>
</dbReference>
<reference evidence="10 11" key="1">
    <citation type="submission" date="2020-03" db="EMBL/GenBank/DDBJ databases">
        <title>Sequencing the genomes of 1000 actinobacteria strains.</title>
        <authorList>
            <person name="Klenk H.-P."/>
        </authorList>
    </citation>
    <scope>NUCLEOTIDE SEQUENCE [LARGE SCALE GENOMIC DNA]</scope>
    <source>
        <strain evidence="10 11">DSM 45685</strain>
    </source>
</reference>
<dbReference type="Proteomes" id="UP000545493">
    <property type="component" value="Unassembled WGS sequence"/>
</dbReference>
<dbReference type="PANTHER" id="PTHR48111:SF1">
    <property type="entry name" value="TWO-COMPONENT RESPONSE REGULATOR ORR33"/>
    <property type="match status" value="1"/>
</dbReference>
<keyword evidence="4 7" id="KW-0238">DNA-binding</keyword>
<dbReference type="PROSITE" id="PS50110">
    <property type="entry name" value="RESPONSE_REGULATORY"/>
    <property type="match status" value="1"/>
</dbReference>
<dbReference type="InterPro" id="IPR011006">
    <property type="entry name" value="CheY-like_superfamily"/>
</dbReference>
<dbReference type="SUPFAM" id="SSF52172">
    <property type="entry name" value="CheY-like"/>
    <property type="match status" value="1"/>
</dbReference>
<dbReference type="Pfam" id="PF00486">
    <property type="entry name" value="Trans_reg_C"/>
    <property type="match status" value="1"/>
</dbReference>
<evidence type="ECO:0000313" key="10">
    <source>
        <dbReference type="EMBL" id="NIJ12523.1"/>
    </source>
</evidence>
<sequence>MTAESKPGGVGEATGVAARLLLVEDDETIAEPLIEGLEYAGFEVRGVRTGREALADPSADLVLLDLGLPDLDGGEVCRQLRSRTSAPIIVVTARGDELDRVLLLELGADDYVVKPFGFRELVARVRAVLRRAGGEGVSHRSRSTESVGTLRIDRASRRVHLSDRELELTGREFDLLAYLAEEPGTVRRREDIIAAVWDENWWGPTKTLDVHIASLRKKLGDPRWISTLRGVGYRLNEPA</sequence>
<proteinExistence type="predicted"/>
<dbReference type="PROSITE" id="PS51755">
    <property type="entry name" value="OMPR_PHOB"/>
    <property type="match status" value="1"/>
</dbReference>
<dbReference type="GO" id="GO:0006355">
    <property type="term" value="P:regulation of DNA-templated transcription"/>
    <property type="evidence" value="ECO:0007669"/>
    <property type="project" value="InterPro"/>
</dbReference>
<feature type="domain" description="OmpR/PhoB-type" evidence="9">
    <location>
        <begin position="142"/>
        <end position="237"/>
    </location>
</feature>
<evidence type="ECO:0000259" key="9">
    <source>
        <dbReference type="PROSITE" id="PS51755"/>
    </source>
</evidence>
<dbReference type="InterPro" id="IPR001867">
    <property type="entry name" value="OmpR/PhoB-type_DNA-bd"/>
</dbReference>
<dbReference type="CDD" id="cd00383">
    <property type="entry name" value="trans_reg_C"/>
    <property type="match status" value="1"/>
</dbReference>
<dbReference type="Gene3D" id="3.40.50.2300">
    <property type="match status" value="1"/>
</dbReference>
<dbReference type="Gene3D" id="1.10.10.10">
    <property type="entry name" value="Winged helix-like DNA-binding domain superfamily/Winged helix DNA-binding domain"/>
    <property type="match status" value="1"/>
</dbReference>
<dbReference type="PANTHER" id="PTHR48111">
    <property type="entry name" value="REGULATOR OF RPOS"/>
    <property type="match status" value="1"/>
</dbReference>
<organism evidence="10 11">
    <name type="scientific">Saccharomonospora amisosensis</name>
    <dbReference type="NCBI Taxonomy" id="1128677"/>
    <lineage>
        <taxon>Bacteria</taxon>
        <taxon>Bacillati</taxon>
        <taxon>Actinomycetota</taxon>
        <taxon>Actinomycetes</taxon>
        <taxon>Pseudonocardiales</taxon>
        <taxon>Pseudonocardiaceae</taxon>
        <taxon>Saccharomonospora</taxon>
    </lineage>
</organism>
<dbReference type="FunFam" id="1.10.10.10:FF:000018">
    <property type="entry name" value="DNA-binding response regulator ResD"/>
    <property type="match status" value="1"/>
</dbReference>
<dbReference type="InterPro" id="IPR001789">
    <property type="entry name" value="Sig_transdc_resp-reg_receiver"/>
</dbReference>
<dbReference type="Pfam" id="PF00072">
    <property type="entry name" value="Response_reg"/>
    <property type="match status" value="1"/>
</dbReference>
<dbReference type="SMART" id="SM00862">
    <property type="entry name" value="Trans_reg_C"/>
    <property type="match status" value="1"/>
</dbReference>
<keyword evidence="5" id="KW-0804">Transcription</keyword>
<evidence type="ECO:0000256" key="4">
    <source>
        <dbReference type="ARBA" id="ARBA00023125"/>
    </source>
</evidence>
<evidence type="ECO:0000256" key="2">
    <source>
        <dbReference type="ARBA" id="ARBA00023012"/>
    </source>
</evidence>
<feature type="DNA-binding region" description="OmpR/PhoB-type" evidence="7">
    <location>
        <begin position="142"/>
        <end position="237"/>
    </location>
</feature>
<keyword evidence="1 6" id="KW-0597">Phosphoprotein</keyword>
<evidence type="ECO:0000259" key="8">
    <source>
        <dbReference type="PROSITE" id="PS50110"/>
    </source>
</evidence>
<dbReference type="Gene3D" id="6.10.250.690">
    <property type="match status" value="1"/>
</dbReference>
<gene>
    <name evidence="10" type="ORF">FHU38_002867</name>
</gene>
<dbReference type="SMART" id="SM00448">
    <property type="entry name" value="REC"/>
    <property type="match status" value="1"/>
</dbReference>
<dbReference type="RefSeq" id="WP_313886775.1">
    <property type="nucleotide sequence ID" value="NZ_JAAOYM010000001.1"/>
</dbReference>
<accession>A0A7X5URN7</accession>
<comment type="caution">
    <text evidence="10">The sequence shown here is derived from an EMBL/GenBank/DDBJ whole genome shotgun (WGS) entry which is preliminary data.</text>
</comment>
<feature type="domain" description="Response regulatory" evidence="8">
    <location>
        <begin position="19"/>
        <end position="129"/>
    </location>
</feature>
<feature type="modified residue" description="4-aspartylphosphate" evidence="6">
    <location>
        <position position="65"/>
    </location>
</feature>
<evidence type="ECO:0000256" key="1">
    <source>
        <dbReference type="ARBA" id="ARBA00022553"/>
    </source>
</evidence>
<dbReference type="InterPro" id="IPR036388">
    <property type="entry name" value="WH-like_DNA-bd_sf"/>
</dbReference>
<evidence type="ECO:0000256" key="5">
    <source>
        <dbReference type="ARBA" id="ARBA00023163"/>
    </source>
</evidence>